<evidence type="ECO:0000256" key="2">
    <source>
        <dbReference type="ARBA" id="ARBA00022670"/>
    </source>
</evidence>
<evidence type="ECO:0000313" key="10">
    <source>
        <dbReference type="EMBL" id="MBE1611794.1"/>
    </source>
</evidence>
<keyword evidence="4 6" id="KW-0720">Serine protease</keyword>
<accession>A0A927RE56</accession>
<dbReference type="EMBL" id="JADBEM010000001">
    <property type="protein sequence ID" value="MBE1611794.1"/>
    <property type="molecule type" value="Genomic_DNA"/>
</dbReference>
<dbReference type="Proteomes" id="UP000638648">
    <property type="component" value="Unassembled WGS sequence"/>
</dbReference>
<evidence type="ECO:0000256" key="6">
    <source>
        <dbReference type="PROSITE-ProRule" id="PRU01240"/>
    </source>
</evidence>
<keyword evidence="2 6" id="KW-0645">Protease</keyword>
<keyword evidence="11" id="KW-1185">Reference proteome</keyword>
<dbReference type="InterPro" id="IPR036852">
    <property type="entry name" value="Peptidase_S8/S53_dom_sf"/>
</dbReference>
<dbReference type="InterPro" id="IPR022398">
    <property type="entry name" value="Peptidase_S8_His-AS"/>
</dbReference>
<feature type="active site" description="Charge relay system" evidence="5 6">
    <location>
        <position position="479"/>
    </location>
</feature>
<keyword evidence="3 6" id="KW-0378">Hydrolase</keyword>
<dbReference type="InterPro" id="IPR023828">
    <property type="entry name" value="Peptidase_S8_Ser-AS"/>
</dbReference>
<feature type="active site" description="Charge relay system" evidence="5 6">
    <location>
        <position position="303"/>
    </location>
</feature>
<reference evidence="10" key="1">
    <citation type="submission" date="2020-10" db="EMBL/GenBank/DDBJ databases">
        <title>Sequencing the genomes of 1000 actinobacteria strains.</title>
        <authorList>
            <person name="Klenk H.-P."/>
        </authorList>
    </citation>
    <scope>NUCLEOTIDE SEQUENCE</scope>
    <source>
        <strain evidence="10">DSM 45354</strain>
    </source>
</reference>
<evidence type="ECO:0000256" key="8">
    <source>
        <dbReference type="SAM" id="Phobius"/>
    </source>
</evidence>
<evidence type="ECO:0000256" key="5">
    <source>
        <dbReference type="PIRSR" id="PIRSR615500-1"/>
    </source>
</evidence>
<dbReference type="PIRSF" id="PIRSF037854">
    <property type="entry name" value="Dihydropyridine_esterase"/>
    <property type="match status" value="1"/>
</dbReference>
<dbReference type="Gene3D" id="3.40.50.200">
    <property type="entry name" value="Peptidase S8/S53 domain"/>
    <property type="match status" value="1"/>
</dbReference>
<keyword evidence="8" id="KW-0472">Membrane</keyword>
<dbReference type="CDD" id="cd07487">
    <property type="entry name" value="Peptidases_S8_1"/>
    <property type="match status" value="1"/>
</dbReference>
<organism evidence="10 11">
    <name type="scientific">Actinopolymorpha pittospori</name>
    <dbReference type="NCBI Taxonomy" id="648752"/>
    <lineage>
        <taxon>Bacteria</taxon>
        <taxon>Bacillati</taxon>
        <taxon>Actinomycetota</taxon>
        <taxon>Actinomycetes</taxon>
        <taxon>Propionibacteriales</taxon>
        <taxon>Actinopolymorphaceae</taxon>
        <taxon>Actinopolymorpha</taxon>
    </lineage>
</organism>
<evidence type="ECO:0000256" key="3">
    <source>
        <dbReference type="ARBA" id="ARBA00022801"/>
    </source>
</evidence>
<dbReference type="Gene3D" id="2.60.40.10">
    <property type="entry name" value="Immunoglobulins"/>
    <property type="match status" value="1"/>
</dbReference>
<dbReference type="SUPFAM" id="SSF52743">
    <property type="entry name" value="Subtilisin-like"/>
    <property type="match status" value="1"/>
</dbReference>
<dbReference type="InterPro" id="IPR000209">
    <property type="entry name" value="Peptidase_S8/S53_dom"/>
</dbReference>
<evidence type="ECO:0000256" key="4">
    <source>
        <dbReference type="ARBA" id="ARBA00022825"/>
    </source>
</evidence>
<name>A0A927RE56_9ACTN</name>
<feature type="transmembrane region" description="Helical" evidence="8">
    <location>
        <begin position="41"/>
        <end position="60"/>
    </location>
</feature>
<protein>
    <submittedName>
        <fullName evidence="10">Subtilisin family serine protease</fullName>
    </submittedName>
</protein>
<dbReference type="GO" id="GO:0005975">
    <property type="term" value="P:carbohydrate metabolic process"/>
    <property type="evidence" value="ECO:0007669"/>
    <property type="project" value="UniProtKB-ARBA"/>
</dbReference>
<dbReference type="PANTHER" id="PTHR43399">
    <property type="entry name" value="SUBTILISIN-RELATED"/>
    <property type="match status" value="1"/>
</dbReference>
<dbReference type="PROSITE" id="PS00138">
    <property type="entry name" value="SUBTILASE_SER"/>
    <property type="match status" value="1"/>
</dbReference>
<dbReference type="InterPro" id="IPR023827">
    <property type="entry name" value="Peptidase_S8_Asp-AS"/>
</dbReference>
<evidence type="ECO:0000256" key="1">
    <source>
        <dbReference type="ARBA" id="ARBA00011073"/>
    </source>
</evidence>
<proteinExistence type="inferred from homology"/>
<dbReference type="AlphaFoldDB" id="A0A927RE56"/>
<dbReference type="InterPro" id="IPR051048">
    <property type="entry name" value="Peptidase_S8/S53_subtilisin"/>
</dbReference>
<dbReference type="InterPro" id="IPR014756">
    <property type="entry name" value="Ig_E-set"/>
</dbReference>
<dbReference type="PROSITE" id="PS00136">
    <property type="entry name" value="SUBTILASE_ASP"/>
    <property type="match status" value="1"/>
</dbReference>
<evidence type="ECO:0000259" key="9">
    <source>
        <dbReference type="Pfam" id="PF00082"/>
    </source>
</evidence>
<gene>
    <name evidence="10" type="ORF">HEB94_008642</name>
</gene>
<keyword evidence="8" id="KW-1133">Transmembrane helix</keyword>
<sequence>MSALRRRIRARFRDRGSAPTAAEHGTRGHAISHRFGRRVRVVGIGGVIAGLAVSLGPAGWAGAPPAMSAPPTAQEGSPAKGSAVSVTLVTGDRVVLPSANAPTGTVVPGKGRGGITFLTHRAEGHLYVVPSDALPLLRADRIDRRLFDVTGLLKDRYDDAHRDVVPLIVTYAGAGAQSGDRSRLAAAGGETIRALPSVDGTAVTVDKRDAATFWRQLAPQRGEARALGSDVRKVWLDGVRRPVLDQSVPQIGAPAAWEAGYTGEGVTVAVLDTGIDTTHPDLAGQVVAAQNFTEDTPGDGYGHGTHVASTIAGTAAASDGRYKGVAFDAKLLDAKVCDNGGGCTESSILAGMEWATAQDADIVNLSLGGGDTPGIDPLEEAVNTLTEQTGTLFVIAAGNYGPDAGTIDSPGSAEAALTVGAVDREDQLAEFSGRGPRLGDGGIKPDITAPGVDIVAARAAGTELGELVGDRYVRMSGTSMATPHVAGSAALLLQQHPTWQADQLKSTLTASAKANPDLSVFEQGAGRVDVAKAITQEVTTDPVCVSFGLARWPHSDDEAVTKEVTYRNAGTADATLSLSATMTGPNGEDAPASALELSADTVTVPAGGSASVSVTSHTNHDGPDGFYSGRLVASGAGVSLATPLGVEKEVESYDLTVNHLDRQGQPTTDGNDMLYGIDVPVWEFPAGEDGTTRIRLPKGEYLLESMFFPPTEDGDFVMMVRPRLVLSGDTTITVDARKAKPVTTTVRRSSVTPAVVDLGYTRTADNGGLNSSLLAFSFDNLYAGHMGPKVPADEMVSESGSQWAVPGPEENFADSPYFYGLMATRSGRFFDGLARTVSDGQLGKVVSSFARQQPGRLASRSVYGYAEESGASGWTAGLSFDLPHKVTSFLEPGSIRWAPTFSEVVYDQDGWPMDQTALEGEVRGYRAGQSVSEQWNAAVFGPVFGSDEGYPAVSRLGNEIDVYLPMFSDGAGHPGASLVDTARTRLFRDGRKVADSEYPGYFDGPVTVPGAKASFRLEASATRPSYSQLSTKIDNVWTFTSGRVGGGAPTALPLSVIRFAPRVDQFNRNHEGRLALVPLSVEAQPGSKAGRVLHLQVDVSVDDGKTWRRAVVDNAGGDRWLARVRTPASGADYVSLRAKATDAKGNSVEQTVVRAYAVGS</sequence>
<dbReference type="RefSeq" id="WP_192754951.1">
    <property type="nucleotide sequence ID" value="NZ_BAABJL010000176.1"/>
</dbReference>
<comment type="caution">
    <text evidence="10">The sequence shown here is derived from an EMBL/GenBank/DDBJ whole genome shotgun (WGS) entry which is preliminary data.</text>
</comment>
<evidence type="ECO:0000313" key="11">
    <source>
        <dbReference type="Proteomes" id="UP000638648"/>
    </source>
</evidence>
<feature type="domain" description="Peptidase S8/S53" evidence="9">
    <location>
        <begin position="263"/>
        <end position="526"/>
    </location>
</feature>
<dbReference type="PROSITE" id="PS51892">
    <property type="entry name" value="SUBTILASE"/>
    <property type="match status" value="1"/>
</dbReference>
<dbReference type="GO" id="GO:0004252">
    <property type="term" value="F:serine-type endopeptidase activity"/>
    <property type="evidence" value="ECO:0007669"/>
    <property type="project" value="UniProtKB-UniRule"/>
</dbReference>
<dbReference type="Pfam" id="PF00082">
    <property type="entry name" value="Peptidase_S8"/>
    <property type="match status" value="1"/>
</dbReference>
<dbReference type="SUPFAM" id="SSF81296">
    <property type="entry name" value="E set domains"/>
    <property type="match status" value="1"/>
</dbReference>
<dbReference type="InterPro" id="IPR013783">
    <property type="entry name" value="Ig-like_fold"/>
</dbReference>
<keyword evidence="8" id="KW-0812">Transmembrane</keyword>
<dbReference type="PROSITE" id="PS00137">
    <property type="entry name" value="SUBTILASE_HIS"/>
    <property type="match status" value="1"/>
</dbReference>
<dbReference type="InterPro" id="IPR017297">
    <property type="entry name" value="Peptidase_S8A_DPH-A"/>
</dbReference>
<dbReference type="InterPro" id="IPR015500">
    <property type="entry name" value="Peptidase_S8_subtilisin-rel"/>
</dbReference>
<comment type="similarity">
    <text evidence="1 6 7">Belongs to the peptidase S8 family.</text>
</comment>
<dbReference type="GO" id="GO:0006508">
    <property type="term" value="P:proteolysis"/>
    <property type="evidence" value="ECO:0007669"/>
    <property type="project" value="UniProtKB-KW"/>
</dbReference>
<dbReference type="PANTHER" id="PTHR43399:SF4">
    <property type="entry name" value="CELL WALL-ASSOCIATED PROTEASE"/>
    <property type="match status" value="1"/>
</dbReference>
<feature type="active site" description="Charge relay system" evidence="5 6">
    <location>
        <position position="272"/>
    </location>
</feature>
<dbReference type="PRINTS" id="PR00723">
    <property type="entry name" value="SUBTILISIN"/>
</dbReference>
<evidence type="ECO:0000256" key="7">
    <source>
        <dbReference type="RuleBase" id="RU003355"/>
    </source>
</evidence>